<dbReference type="PANTHER" id="PTHR47326:SF1">
    <property type="entry name" value="HTH PSQ-TYPE DOMAIN-CONTAINING PROTEIN"/>
    <property type="match status" value="1"/>
</dbReference>
<sequence length="193" mass="23173">MTNFFIPELNNHDVQELWFQQDGATCHTARATIDLLKDTFGDRLISRFGPVNWPPRSCDLTPLDYFLWGYVKSLVYADKPQTLDHLEDNIRRVIADIRPQMLEKVIENWTSRLDYIRASRDSHMPEIIFKICYNLKKRPPPQPRIEITTVGDLYTYLEAEKLRYVRAKFHHERLNEKRMLYVLKEKPFHFDFR</sequence>
<accession>A0A8X6WK39</accession>
<dbReference type="EMBL" id="BMAU01021437">
    <property type="protein sequence ID" value="GFY36622.1"/>
    <property type="molecule type" value="Genomic_DNA"/>
</dbReference>
<dbReference type="AlphaFoldDB" id="A0A8X6WK39"/>
<reference evidence="1" key="1">
    <citation type="submission" date="2020-08" db="EMBL/GenBank/DDBJ databases">
        <title>Multicomponent nature underlies the extraordinary mechanical properties of spider dragline silk.</title>
        <authorList>
            <person name="Kono N."/>
            <person name="Nakamura H."/>
            <person name="Mori M."/>
            <person name="Yoshida Y."/>
            <person name="Ohtoshi R."/>
            <person name="Malay A.D."/>
            <person name="Moran D.A.P."/>
            <person name="Tomita M."/>
            <person name="Numata K."/>
            <person name="Arakawa K."/>
        </authorList>
    </citation>
    <scope>NUCLEOTIDE SEQUENCE</scope>
</reference>
<name>A0A8X6WK39_TRICX</name>
<gene>
    <name evidence="1" type="ORF">TNCV_28261</name>
</gene>
<protein>
    <recommendedName>
        <fullName evidence="3">Transposase</fullName>
    </recommendedName>
</protein>
<keyword evidence="2" id="KW-1185">Reference proteome</keyword>
<dbReference type="InterPro" id="IPR036397">
    <property type="entry name" value="RNaseH_sf"/>
</dbReference>
<proteinExistence type="predicted"/>
<organism evidence="1 2">
    <name type="scientific">Trichonephila clavipes</name>
    <name type="common">Golden silk orbweaver</name>
    <name type="synonym">Nephila clavipes</name>
    <dbReference type="NCBI Taxonomy" id="2585209"/>
    <lineage>
        <taxon>Eukaryota</taxon>
        <taxon>Metazoa</taxon>
        <taxon>Ecdysozoa</taxon>
        <taxon>Arthropoda</taxon>
        <taxon>Chelicerata</taxon>
        <taxon>Arachnida</taxon>
        <taxon>Araneae</taxon>
        <taxon>Araneomorphae</taxon>
        <taxon>Entelegynae</taxon>
        <taxon>Araneoidea</taxon>
        <taxon>Nephilidae</taxon>
        <taxon>Trichonephila</taxon>
    </lineage>
</organism>
<dbReference type="Proteomes" id="UP000887159">
    <property type="component" value="Unassembled WGS sequence"/>
</dbReference>
<dbReference type="PANTHER" id="PTHR47326">
    <property type="entry name" value="TRANSPOSABLE ELEMENT TC3 TRANSPOSASE-LIKE PROTEIN"/>
    <property type="match status" value="1"/>
</dbReference>
<comment type="caution">
    <text evidence="1">The sequence shown here is derived from an EMBL/GenBank/DDBJ whole genome shotgun (WGS) entry which is preliminary data.</text>
</comment>
<dbReference type="Gene3D" id="3.30.420.10">
    <property type="entry name" value="Ribonuclease H-like superfamily/Ribonuclease H"/>
    <property type="match status" value="1"/>
</dbReference>
<evidence type="ECO:0008006" key="3">
    <source>
        <dbReference type="Google" id="ProtNLM"/>
    </source>
</evidence>
<evidence type="ECO:0000313" key="1">
    <source>
        <dbReference type="EMBL" id="GFY36622.1"/>
    </source>
</evidence>
<evidence type="ECO:0000313" key="2">
    <source>
        <dbReference type="Proteomes" id="UP000887159"/>
    </source>
</evidence>
<dbReference type="GO" id="GO:0003676">
    <property type="term" value="F:nucleic acid binding"/>
    <property type="evidence" value="ECO:0007669"/>
    <property type="project" value="InterPro"/>
</dbReference>